<dbReference type="SUPFAM" id="SSF52540">
    <property type="entry name" value="P-loop containing nucleoside triphosphate hydrolases"/>
    <property type="match status" value="1"/>
</dbReference>
<sequence>MCRRGLEALFIKTHKLLEQLSDGEYPRRAARLWKRLRSVSLLILDDFGFRGYQTKEAELLYAICDERLGTGSIILTSNRPVEDWYGVFPDPVIGGAILDRLASPAIKLIIEKGRSYRKEGPKSVLVPNEIALEKESQ</sequence>
<accession>A0A0F9GJZ1</accession>
<organism evidence="2">
    <name type="scientific">marine sediment metagenome</name>
    <dbReference type="NCBI Taxonomy" id="412755"/>
    <lineage>
        <taxon>unclassified sequences</taxon>
        <taxon>metagenomes</taxon>
        <taxon>ecological metagenomes</taxon>
    </lineage>
</organism>
<proteinExistence type="predicted"/>
<evidence type="ECO:0000313" key="2">
    <source>
        <dbReference type="EMBL" id="KKL99139.1"/>
    </source>
</evidence>
<evidence type="ECO:0000259" key="1">
    <source>
        <dbReference type="Pfam" id="PF01695"/>
    </source>
</evidence>
<dbReference type="EMBL" id="LAZR01017747">
    <property type="protein sequence ID" value="KKL99139.1"/>
    <property type="molecule type" value="Genomic_DNA"/>
</dbReference>
<reference evidence="2" key="1">
    <citation type="journal article" date="2015" name="Nature">
        <title>Complex archaea that bridge the gap between prokaryotes and eukaryotes.</title>
        <authorList>
            <person name="Spang A."/>
            <person name="Saw J.H."/>
            <person name="Jorgensen S.L."/>
            <person name="Zaremba-Niedzwiedzka K."/>
            <person name="Martijn J."/>
            <person name="Lind A.E."/>
            <person name="van Eijk R."/>
            <person name="Schleper C."/>
            <person name="Guy L."/>
            <person name="Ettema T.J."/>
        </authorList>
    </citation>
    <scope>NUCLEOTIDE SEQUENCE</scope>
</reference>
<dbReference type="GO" id="GO:0005524">
    <property type="term" value="F:ATP binding"/>
    <property type="evidence" value="ECO:0007669"/>
    <property type="project" value="InterPro"/>
</dbReference>
<dbReference type="Gene3D" id="3.40.50.300">
    <property type="entry name" value="P-loop containing nucleotide triphosphate hydrolases"/>
    <property type="match status" value="1"/>
</dbReference>
<dbReference type="InterPro" id="IPR027417">
    <property type="entry name" value="P-loop_NTPase"/>
</dbReference>
<dbReference type="InterPro" id="IPR002611">
    <property type="entry name" value="IstB_ATP-bd"/>
</dbReference>
<dbReference type="Pfam" id="PF01695">
    <property type="entry name" value="IstB_IS21"/>
    <property type="match status" value="1"/>
</dbReference>
<gene>
    <name evidence="2" type="ORF">LCGC14_1817410</name>
</gene>
<name>A0A0F9GJZ1_9ZZZZ</name>
<dbReference type="AlphaFoldDB" id="A0A0F9GJZ1"/>
<protein>
    <recommendedName>
        <fullName evidence="1">IstB-like ATP-binding domain-containing protein</fullName>
    </recommendedName>
</protein>
<feature type="domain" description="IstB-like ATP-binding" evidence="1">
    <location>
        <begin position="2"/>
        <end position="119"/>
    </location>
</feature>
<comment type="caution">
    <text evidence="2">The sequence shown here is derived from an EMBL/GenBank/DDBJ whole genome shotgun (WGS) entry which is preliminary data.</text>
</comment>